<organism evidence="2 3">
    <name type="scientific">Cladophialophora chaetospira</name>
    <dbReference type="NCBI Taxonomy" id="386627"/>
    <lineage>
        <taxon>Eukaryota</taxon>
        <taxon>Fungi</taxon>
        <taxon>Dikarya</taxon>
        <taxon>Ascomycota</taxon>
        <taxon>Pezizomycotina</taxon>
        <taxon>Eurotiomycetes</taxon>
        <taxon>Chaetothyriomycetidae</taxon>
        <taxon>Chaetothyriales</taxon>
        <taxon>Herpotrichiellaceae</taxon>
        <taxon>Cladophialophora</taxon>
    </lineage>
</organism>
<dbReference type="EMBL" id="JAPDRK010000001">
    <property type="protein sequence ID" value="KAJ9616473.1"/>
    <property type="molecule type" value="Genomic_DNA"/>
</dbReference>
<comment type="caution">
    <text evidence="2">The sequence shown here is derived from an EMBL/GenBank/DDBJ whole genome shotgun (WGS) entry which is preliminary data.</text>
</comment>
<dbReference type="InterPro" id="IPR036249">
    <property type="entry name" value="Thioredoxin-like_sf"/>
</dbReference>
<dbReference type="Proteomes" id="UP001172673">
    <property type="component" value="Unassembled WGS sequence"/>
</dbReference>
<evidence type="ECO:0000313" key="3">
    <source>
        <dbReference type="Proteomes" id="UP001172673"/>
    </source>
</evidence>
<evidence type="ECO:0008006" key="4">
    <source>
        <dbReference type="Google" id="ProtNLM"/>
    </source>
</evidence>
<dbReference type="Pfam" id="PF06764">
    <property type="entry name" value="DUF1223"/>
    <property type="match status" value="1"/>
</dbReference>
<name>A0AA38XMZ1_9EURO</name>
<feature type="compositionally biased region" description="Low complexity" evidence="1">
    <location>
        <begin position="110"/>
        <end position="125"/>
    </location>
</feature>
<reference evidence="2" key="1">
    <citation type="submission" date="2022-10" db="EMBL/GenBank/DDBJ databases">
        <title>Culturing micro-colonial fungi from biological soil crusts in the Mojave desert and describing Neophaeococcomyces mojavensis, and introducing the new genera and species Taxawa tesnikishii.</title>
        <authorList>
            <person name="Kurbessoian T."/>
            <person name="Stajich J.E."/>
        </authorList>
    </citation>
    <scope>NUCLEOTIDE SEQUENCE</scope>
    <source>
        <strain evidence="2">TK_41</strain>
    </source>
</reference>
<gene>
    <name evidence="2" type="ORF">H2200_000192</name>
</gene>
<dbReference type="AlphaFoldDB" id="A0AA38XMZ1"/>
<dbReference type="PANTHER" id="PTHR36057:SF1">
    <property type="entry name" value="LIPOPROTEIN LIPID ATTACHMENT SITE-LIKE PROTEIN, PUTATIVE (DUF1223)-RELATED"/>
    <property type="match status" value="1"/>
</dbReference>
<dbReference type="PANTHER" id="PTHR36057">
    <property type="match status" value="1"/>
</dbReference>
<feature type="region of interest" description="Disordered" evidence="1">
    <location>
        <begin position="93"/>
        <end position="125"/>
    </location>
</feature>
<proteinExistence type="predicted"/>
<accession>A0AA38XMZ1</accession>
<dbReference type="SUPFAM" id="SSF52833">
    <property type="entry name" value="Thioredoxin-like"/>
    <property type="match status" value="1"/>
</dbReference>
<sequence length="348" mass="38163">MAHTLTRDIKSIFKFRPSRPSTPEPLAHHHPEGILHHAEITGANMSSSTIPSQSPPAAPRPPILIELFQSQGCNACPPTNSNLISFIQSQAQQSPSLNPASPPRFYASRPLSLSPGPTGASSPTSGAGQEYILLTYQVTYWNYLGWTDTFSLPGNDTRQREYVRRMRLEAAYTPMVVVNGRSVGVGNTKSDFDRILRDGTKTQFATTPQVSVQQALEIQNVVDERNSAGVTVEVDATGLLTPNNSVYQPQPANQRAPTLEVWEVTYTPTAQDVHIARGENAGRTLPHINVVKDVKRIGYLEKGSKGRFRVEAQASRRYSQTEERVVIVQDGKGGEVLGVLKVQNERGP</sequence>
<dbReference type="InterPro" id="IPR010634">
    <property type="entry name" value="DUF1223"/>
</dbReference>
<evidence type="ECO:0000256" key="1">
    <source>
        <dbReference type="SAM" id="MobiDB-lite"/>
    </source>
</evidence>
<protein>
    <recommendedName>
        <fullName evidence="4">DUF1223-domain-containing protein</fullName>
    </recommendedName>
</protein>
<keyword evidence="3" id="KW-1185">Reference proteome</keyword>
<evidence type="ECO:0000313" key="2">
    <source>
        <dbReference type="EMBL" id="KAJ9616473.1"/>
    </source>
</evidence>